<dbReference type="AlphaFoldDB" id="A0A8S3SAV4"/>
<feature type="repeat" description="ANK" evidence="3">
    <location>
        <begin position="9"/>
        <end position="31"/>
    </location>
</feature>
<evidence type="ECO:0000256" key="3">
    <source>
        <dbReference type="PROSITE-ProRule" id="PRU00023"/>
    </source>
</evidence>
<proteinExistence type="predicted"/>
<dbReference type="SMART" id="SM00248">
    <property type="entry name" value="ANK"/>
    <property type="match status" value="4"/>
</dbReference>
<dbReference type="SUPFAM" id="SSF48403">
    <property type="entry name" value="Ankyrin repeat"/>
    <property type="match status" value="1"/>
</dbReference>
<organism evidence="4 5">
    <name type="scientific">Mytilus edulis</name>
    <name type="common">Blue mussel</name>
    <dbReference type="NCBI Taxonomy" id="6550"/>
    <lineage>
        <taxon>Eukaryota</taxon>
        <taxon>Metazoa</taxon>
        <taxon>Spiralia</taxon>
        <taxon>Lophotrochozoa</taxon>
        <taxon>Mollusca</taxon>
        <taxon>Bivalvia</taxon>
        <taxon>Autobranchia</taxon>
        <taxon>Pteriomorphia</taxon>
        <taxon>Mytilida</taxon>
        <taxon>Mytiloidea</taxon>
        <taxon>Mytilidae</taxon>
        <taxon>Mytilinae</taxon>
        <taxon>Mytilus</taxon>
    </lineage>
</organism>
<evidence type="ECO:0000313" key="5">
    <source>
        <dbReference type="Proteomes" id="UP000683360"/>
    </source>
</evidence>
<dbReference type="Proteomes" id="UP000683360">
    <property type="component" value="Unassembled WGS sequence"/>
</dbReference>
<dbReference type="Pfam" id="PF12796">
    <property type="entry name" value="Ank_2"/>
    <property type="match status" value="3"/>
</dbReference>
<keyword evidence="2 3" id="KW-0040">ANK repeat</keyword>
<reference evidence="4" key="1">
    <citation type="submission" date="2021-03" db="EMBL/GenBank/DDBJ databases">
        <authorList>
            <person name="Bekaert M."/>
        </authorList>
    </citation>
    <scope>NUCLEOTIDE SEQUENCE</scope>
</reference>
<evidence type="ECO:0000256" key="1">
    <source>
        <dbReference type="ARBA" id="ARBA00022737"/>
    </source>
</evidence>
<dbReference type="InterPro" id="IPR036770">
    <property type="entry name" value="Ankyrin_rpt-contain_sf"/>
</dbReference>
<dbReference type="PANTHER" id="PTHR24171">
    <property type="entry name" value="ANKYRIN REPEAT DOMAIN-CONTAINING PROTEIN 39-RELATED"/>
    <property type="match status" value="1"/>
</dbReference>
<accession>A0A8S3SAV4</accession>
<feature type="repeat" description="ANK" evidence="3">
    <location>
        <begin position="49"/>
        <end position="81"/>
    </location>
</feature>
<dbReference type="EMBL" id="CAJPWZ010001483">
    <property type="protein sequence ID" value="CAG2216439.1"/>
    <property type="molecule type" value="Genomic_DNA"/>
</dbReference>
<dbReference type="Gene3D" id="1.25.40.20">
    <property type="entry name" value="Ankyrin repeat-containing domain"/>
    <property type="match status" value="1"/>
</dbReference>
<keyword evidence="1" id="KW-0677">Repeat</keyword>
<feature type="repeat" description="ANK" evidence="3">
    <location>
        <begin position="122"/>
        <end position="154"/>
    </location>
</feature>
<feature type="repeat" description="ANK" evidence="3">
    <location>
        <begin position="82"/>
        <end position="104"/>
    </location>
</feature>
<dbReference type="OrthoDB" id="6120455at2759"/>
<gene>
    <name evidence="4" type="ORF">MEDL_30153</name>
</gene>
<dbReference type="PRINTS" id="PR01415">
    <property type="entry name" value="ANKYRIN"/>
</dbReference>
<comment type="caution">
    <text evidence="4">The sequence shown here is derived from an EMBL/GenBank/DDBJ whole genome shotgun (WGS) entry which is preliminary data.</text>
</comment>
<dbReference type="PROSITE" id="PS50088">
    <property type="entry name" value="ANK_REPEAT"/>
    <property type="match status" value="4"/>
</dbReference>
<name>A0A8S3SAV4_MYTED</name>
<evidence type="ECO:0000313" key="4">
    <source>
        <dbReference type="EMBL" id="CAG2216439.1"/>
    </source>
</evidence>
<keyword evidence="5" id="KW-1185">Reference proteome</keyword>
<evidence type="ECO:0000256" key="2">
    <source>
        <dbReference type="ARBA" id="ARBA00023043"/>
    </source>
</evidence>
<protein>
    <submittedName>
        <fullName evidence="4">Uncharacterized protein</fullName>
    </submittedName>
</protein>
<dbReference type="InterPro" id="IPR002110">
    <property type="entry name" value="Ankyrin_rpt"/>
</dbReference>
<sequence>MNINDTTNIGSTPLHKACQKGHYETVKFLLDLNGQEFNSRVDTTIKDEEGRSALHLACQNGHKEVIKLLIDVGMNINDTTNRGSTPLYMACLGGHYETVKFLLDLNGKALNSCVDTTIKNKKGWSALHLACQNGHKEVMKLFIDVGMNIDDTTNSDLNGPELNSRVYTTIKDKD</sequence>
<dbReference type="PROSITE" id="PS50297">
    <property type="entry name" value="ANK_REP_REGION"/>
    <property type="match status" value="4"/>
</dbReference>